<dbReference type="EMBL" id="BSUZ01000001">
    <property type="protein sequence ID" value="GMA88847.1"/>
    <property type="molecule type" value="Genomic_DNA"/>
</dbReference>
<evidence type="ECO:0000313" key="3">
    <source>
        <dbReference type="EMBL" id="GMA88847.1"/>
    </source>
</evidence>
<protein>
    <recommendedName>
        <fullName evidence="5">Amine oxidase domain-containing protein</fullName>
    </recommendedName>
</protein>
<dbReference type="InterPro" id="IPR036188">
    <property type="entry name" value="FAD/NAD-bd_sf"/>
</dbReference>
<gene>
    <name evidence="3" type="ORF">GCM10025868_40970</name>
</gene>
<comment type="caution">
    <text evidence="3">The sequence shown here is derived from an EMBL/GenBank/DDBJ whole genome shotgun (WGS) entry which is preliminary data.</text>
</comment>
<keyword evidence="2" id="KW-0732">Signal</keyword>
<keyword evidence="4" id="KW-1185">Reference proteome</keyword>
<feature type="chain" id="PRO_5045475354" description="Amine oxidase domain-containing protein" evidence="2">
    <location>
        <begin position="20"/>
        <end position="211"/>
    </location>
</feature>
<name>A0ABQ6JPS7_9ACTN</name>
<evidence type="ECO:0000256" key="1">
    <source>
        <dbReference type="SAM" id="MobiDB-lite"/>
    </source>
</evidence>
<evidence type="ECO:0000313" key="4">
    <source>
        <dbReference type="Proteomes" id="UP001157017"/>
    </source>
</evidence>
<sequence length="211" mass="22066">MTVAVAVAVTAAVAAVATAALVTAALPVAARCRWTASPRRPWCSRCQTRRPAGCCRPVTRSTPPSTASGCPCSRSPQAGTSAPGRRPTGAFADDPDVSFVADDGSRRGDDAPVLVVHSTPELAARHLDDPDTAAAPLLAAADRLLGTGTDPVWWRVRRWTFARPADGRSEPFHLGDDLLGVCGDGWAERSKVEAAYLSGRALGRALADRLS</sequence>
<reference evidence="4" key="1">
    <citation type="journal article" date="2019" name="Int. J. Syst. Evol. Microbiol.">
        <title>The Global Catalogue of Microorganisms (GCM) 10K type strain sequencing project: providing services to taxonomists for standard genome sequencing and annotation.</title>
        <authorList>
            <consortium name="The Broad Institute Genomics Platform"/>
            <consortium name="The Broad Institute Genome Sequencing Center for Infectious Disease"/>
            <person name="Wu L."/>
            <person name="Ma J."/>
        </authorList>
    </citation>
    <scope>NUCLEOTIDE SEQUENCE [LARGE SCALE GENOMIC DNA]</scope>
    <source>
        <strain evidence="4">NBRC 108730</strain>
    </source>
</reference>
<feature type="region of interest" description="Disordered" evidence="1">
    <location>
        <begin position="54"/>
        <end position="111"/>
    </location>
</feature>
<organism evidence="3 4">
    <name type="scientific">Angustibacter aerolatus</name>
    <dbReference type="NCBI Taxonomy" id="1162965"/>
    <lineage>
        <taxon>Bacteria</taxon>
        <taxon>Bacillati</taxon>
        <taxon>Actinomycetota</taxon>
        <taxon>Actinomycetes</taxon>
        <taxon>Kineosporiales</taxon>
        <taxon>Kineosporiaceae</taxon>
    </lineage>
</organism>
<dbReference type="Proteomes" id="UP001157017">
    <property type="component" value="Unassembled WGS sequence"/>
</dbReference>
<dbReference type="Gene3D" id="3.50.50.60">
    <property type="entry name" value="FAD/NAD(P)-binding domain"/>
    <property type="match status" value="1"/>
</dbReference>
<evidence type="ECO:0000256" key="2">
    <source>
        <dbReference type="SAM" id="SignalP"/>
    </source>
</evidence>
<proteinExistence type="predicted"/>
<dbReference type="Gene3D" id="3.90.660.10">
    <property type="match status" value="1"/>
</dbReference>
<evidence type="ECO:0008006" key="5">
    <source>
        <dbReference type="Google" id="ProtNLM"/>
    </source>
</evidence>
<feature type="compositionally biased region" description="Polar residues" evidence="1">
    <location>
        <begin position="59"/>
        <end position="80"/>
    </location>
</feature>
<accession>A0ABQ6JPS7</accession>
<feature type="signal peptide" evidence="2">
    <location>
        <begin position="1"/>
        <end position="19"/>
    </location>
</feature>